<dbReference type="Proteomes" id="UP000245250">
    <property type="component" value="Chromosome"/>
</dbReference>
<evidence type="ECO:0008006" key="4">
    <source>
        <dbReference type="Google" id="ProtNLM"/>
    </source>
</evidence>
<keyword evidence="1" id="KW-0732">Signal</keyword>
<dbReference type="AlphaFoldDB" id="A0A2S1YQK8"/>
<gene>
    <name evidence="2" type="ORF">HYN56_19765</name>
</gene>
<dbReference type="EMBL" id="CP029255">
    <property type="protein sequence ID" value="AWK06341.1"/>
    <property type="molecule type" value="Genomic_DNA"/>
</dbReference>
<name>A0A2S1YQK8_9FLAO</name>
<dbReference type="OrthoDB" id="1450227at2"/>
<feature type="signal peptide" evidence="1">
    <location>
        <begin position="1"/>
        <end position="21"/>
    </location>
</feature>
<reference evidence="2 3" key="1">
    <citation type="submission" date="2018-05" db="EMBL/GenBank/DDBJ databases">
        <title>Genome sequencing of Flavobacterium sp. HYN0056.</title>
        <authorList>
            <person name="Yi H."/>
            <person name="Baek C."/>
        </authorList>
    </citation>
    <scope>NUCLEOTIDE SEQUENCE [LARGE SCALE GENOMIC DNA]</scope>
    <source>
        <strain evidence="2 3">HYN0056</strain>
    </source>
</reference>
<keyword evidence="3" id="KW-1185">Reference proteome</keyword>
<organism evidence="2 3">
    <name type="scientific">Flavobacterium crocinum</name>
    <dbReference type="NCBI Taxonomy" id="2183896"/>
    <lineage>
        <taxon>Bacteria</taxon>
        <taxon>Pseudomonadati</taxon>
        <taxon>Bacteroidota</taxon>
        <taxon>Flavobacteriia</taxon>
        <taxon>Flavobacteriales</taxon>
        <taxon>Flavobacteriaceae</taxon>
        <taxon>Flavobacterium</taxon>
    </lineage>
</organism>
<accession>A0A2S1YQK8</accession>
<dbReference type="KEGG" id="fcr:HYN56_19765"/>
<feature type="chain" id="PRO_5015653561" description="DUF5689 domain-containing protein" evidence="1">
    <location>
        <begin position="22"/>
        <end position="401"/>
    </location>
</feature>
<sequence length="401" mass="44788">MNKIIKSFVSFFIALFLFSCSNDELEKNQENAKVTNTNLELAKFSNLNIAQNVEADFQNVNEIKKDNFKISEFSAKEKIVSSFESDLLQGQLKYQGVTIENEGRSQSYFLEVFALEESAVYPGTITELKDFSGGLNVYSFSGENLGSVVVRNGKATNVSGKDKLDVLTKAINLFYAPSNNTSKIPLCDKTYTQVVELTEDHWRIVYNGTKILSVAYEGQKVTRSTAILPYPCDGSGDVDAIKLQRKAHYERYNENGQYLGPTSNLDGFEVTTKAQYDLLVSNTNHNGTDMTLDVFENNTSQASVKLYVVPWAGVKVTVNEKKVGNNYVVENVISTTFGMSPSFNWEQTNYRLTTNGSTTTIFLDGVWSYVEGTGIVYREVITYGVSFNSRTGKIIEGVRTY</sequence>
<evidence type="ECO:0000313" key="3">
    <source>
        <dbReference type="Proteomes" id="UP000245250"/>
    </source>
</evidence>
<proteinExistence type="predicted"/>
<protein>
    <recommendedName>
        <fullName evidence="4">DUF5689 domain-containing protein</fullName>
    </recommendedName>
</protein>
<dbReference type="RefSeq" id="WP_109193758.1">
    <property type="nucleotide sequence ID" value="NZ_CP029255.1"/>
</dbReference>
<evidence type="ECO:0000313" key="2">
    <source>
        <dbReference type="EMBL" id="AWK06341.1"/>
    </source>
</evidence>
<dbReference type="PROSITE" id="PS51257">
    <property type="entry name" value="PROKAR_LIPOPROTEIN"/>
    <property type="match status" value="1"/>
</dbReference>
<evidence type="ECO:0000256" key="1">
    <source>
        <dbReference type="SAM" id="SignalP"/>
    </source>
</evidence>